<keyword evidence="3" id="KW-1185">Reference proteome</keyword>
<dbReference type="EMBL" id="CP048000">
    <property type="protein sequence ID" value="QHQ63039.1"/>
    <property type="molecule type" value="Genomic_DNA"/>
</dbReference>
<sequence>MKTKKYKIVMFGILIVLMLRLCIINTKIGTDLSIHKRENETVTVWNTNSELQAVVRKENAMAKEKVLSDDQKKSYMELYPDMYVESIKPVIYLEEKKIAYLSFDDGPSYITSDILETLNEHNTKATFFVLGCTITGEGEECLKEMVEQGHTIGIHTYSHNYKNIYSSVEAFLDDFYKDYLLIYETTGVKVNIFRFPWGSYNTYNKNIRNELIAEMKRRGFTYYDWNVSAEDSVGNPSEYRIKQNVLKDLDQFDNPIILMHDSSVNRLTAKTLPDILESIKEKGYDFDTLDHREPYQFGF</sequence>
<dbReference type="RefSeq" id="WP_161839861.1">
    <property type="nucleotide sequence ID" value="NZ_CP048000.1"/>
</dbReference>
<dbReference type="KEGG" id="anr:Ana3638_21500"/>
<dbReference type="GO" id="GO:0016810">
    <property type="term" value="F:hydrolase activity, acting on carbon-nitrogen (but not peptide) bonds"/>
    <property type="evidence" value="ECO:0007669"/>
    <property type="project" value="InterPro"/>
</dbReference>
<dbReference type="GO" id="GO:0005975">
    <property type="term" value="P:carbohydrate metabolic process"/>
    <property type="evidence" value="ECO:0007669"/>
    <property type="project" value="InterPro"/>
</dbReference>
<reference evidence="2 3" key="1">
    <citation type="submission" date="2020-01" db="EMBL/GenBank/DDBJ databases">
        <title>Genome analysis of Anaerocolumna sp. CBA3638.</title>
        <authorList>
            <person name="Kim J."/>
            <person name="Roh S.W."/>
        </authorList>
    </citation>
    <scope>NUCLEOTIDE SEQUENCE [LARGE SCALE GENOMIC DNA]</scope>
    <source>
        <strain evidence="2 3">CBA3638</strain>
    </source>
</reference>
<gene>
    <name evidence="2" type="ORF">Ana3638_21500</name>
</gene>
<dbReference type="PANTHER" id="PTHR10587">
    <property type="entry name" value="GLYCOSYL TRANSFERASE-RELATED"/>
    <property type="match status" value="1"/>
</dbReference>
<dbReference type="Pfam" id="PF01522">
    <property type="entry name" value="Polysacc_deac_1"/>
    <property type="match status" value="1"/>
</dbReference>
<dbReference type="InterPro" id="IPR011330">
    <property type="entry name" value="Glyco_hydro/deAcase_b/a-brl"/>
</dbReference>
<dbReference type="PROSITE" id="PS51677">
    <property type="entry name" value="NODB"/>
    <property type="match status" value="1"/>
</dbReference>
<dbReference type="CDD" id="cd10944">
    <property type="entry name" value="CE4_SmPgdA_like"/>
    <property type="match status" value="1"/>
</dbReference>
<proteinExistence type="predicted"/>
<dbReference type="AlphaFoldDB" id="A0A6P1TS30"/>
<evidence type="ECO:0000313" key="3">
    <source>
        <dbReference type="Proteomes" id="UP000464314"/>
    </source>
</evidence>
<protein>
    <submittedName>
        <fullName evidence="2">Polysaccharide deacetylase family protein</fullName>
    </submittedName>
</protein>
<organism evidence="2 3">
    <name type="scientific">Anaerocolumna sedimenticola</name>
    <dbReference type="NCBI Taxonomy" id="2696063"/>
    <lineage>
        <taxon>Bacteria</taxon>
        <taxon>Bacillati</taxon>
        <taxon>Bacillota</taxon>
        <taxon>Clostridia</taxon>
        <taxon>Lachnospirales</taxon>
        <taxon>Lachnospiraceae</taxon>
        <taxon>Anaerocolumna</taxon>
    </lineage>
</organism>
<dbReference type="SUPFAM" id="SSF88713">
    <property type="entry name" value="Glycoside hydrolase/deacetylase"/>
    <property type="match status" value="1"/>
</dbReference>
<dbReference type="Gene3D" id="3.20.20.370">
    <property type="entry name" value="Glycoside hydrolase/deacetylase"/>
    <property type="match status" value="1"/>
</dbReference>
<accession>A0A6P1TS30</accession>
<dbReference type="PANTHER" id="PTHR10587:SF125">
    <property type="entry name" value="POLYSACCHARIDE DEACETYLASE YHEN-RELATED"/>
    <property type="match status" value="1"/>
</dbReference>
<feature type="domain" description="NodB homology" evidence="1">
    <location>
        <begin position="97"/>
        <end position="287"/>
    </location>
</feature>
<name>A0A6P1TS30_9FIRM</name>
<dbReference type="InterPro" id="IPR002509">
    <property type="entry name" value="NODB_dom"/>
</dbReference>
<evidence type="ECO:0000313" key="2">
    <source>
        <dbReference type="EMBL" id="QHQ63039.1"/>
    </source>
</evidence>
<dbReference type="InterPro" id="IPR050248">
    <property type="entry name" value="Polysacc_deacetylase_ArnD"/>
</dbReference>
<evidence type="ECO:0000259" key="1">
    <source>
        <dbReference type="PROSITE" id="PS51677"/>
    </source>
</evidence>
<dbReference type="Proteomes" id="UP000464314">
    <property type="component" value="Chromosome"/>
</dbReference>